<gene>
    <name evidence="2" type="ORF">NWE54_14915</name>
</gene>
<feature type="signal peptide" evidence="1">
    <location>
        <begin position="1"/>
        <end position="20"/>
    </location>
</feature>
<feature type="chain" id="PRO_5039547518" evidence="1">
    <location>
        <begin position="21"/>
        <end position="158"/>
    </location>
</feature>
<name>A0A9E8CQM5_9HYPH</name>
<accession>A0A9E8CQM5</accession>
<proteinExistence type="predicted"/>
<organism evidence="2">
    <name type="scientific">Bosea sp. NBC_00436</name>
    <dbReference type="NCBI Taxonomy" id="2969620"/>
    <lineage>
        <taxon>Bacteria</taxon>
        <taxon>Pseudomonadati</taxon>
        <taxon>Pseudomonadota</taxon>
        <taxon>Alphaproteobacteria</taxon>
        <taxon>Hyphomicrobiales</taxon>
        <taxon>Boseaceae</taxon>
        <taxon>Bosea</taxon>
    </lineage>
</organism>
<sequence length="158" mass="17467">MRKLLISALVAFSAISVARANSPDEYVWSGNHPNDKRASVSFGIPETGAILFTASCIRKHVIYLSLQVEPKHLATINEHVKQKVTLVKVGNDPFRFIGELFENEGEGAWELSAYVTPDLPLLQRLTRDDRSKLIIGNLAIPLNRKSATEIGITLKKCG</sequence>
<reference evidence="2" key="1">
    <citation type="submission" date="2022-08" db="EMBL/GenBank/DDBJ databases">
        <title>Complete Genome Sequences of 2 Bosea sp. soil isolates.</title>
        <authorList>
            <person name="Alvarez Arevalo M."/>
            <person name="Sterndorff E.B."/>
            <person name="Faurdal D."/>
            <person name="Joergensen T.S."/>
            <person name="Weber T."/>
        </authorList>
    </citation>
    <scope>NUCLEOTIDE SEQUENCE</scope>
    <source>
        <strain evidence="2">NBC_00436</strain>
    </source>
</reference>
<keyword evidence="1" id="KW-0732">Signal</keyword>
<evidence type="ECO:0000256" key="1">
    <source>
        <dbReference type="SAM" id="SignalP"/>
    </source>
</evidence>
<dbReference type="EMBL" id="CP102774">
    <property type="protein sequence ID" value="UZF85121.1"/>
    <property type="molecule type" value="Genomic_DNA"/>
</dbReference>
<dbReference type="AlphaFoldDB" id="A0A9E8CQM5"/>
<evidence type="ECO:0000313" key="2">
    <source>
        <dbReference type="EMBL" id="UZF85121.1"/>
    </source>
</evidence>
<protein>
    <submittedName>
        <fullName evidence="2">Uncharacterized protein</fullName>
    </submittedName>
</protein>